<organism evidence="7">
    <name type="scientific">Thermosporothrix sp. COM3</name>
    <dbReference type="NCBI Taxonomy" id="2490863"/>
    <lineage>
        <taxon>Bacteria</taxon>
        <taxon>Bacillati</taxon>
        <taxon>Chloroflexota</taxon>
        <taxon>Ktedonobacteria</taxon>
        <taxon>Ktedonobacterales</taxon>
        <taxon>Thermosporotrichaceae</taxon>
        <taxon>Thermosporothrix</taxon>
    </lineage>
</organism>
<dbReference type="AlphaFoldDB" id="A0A455SJA4"/>
<reference evidence="7" key="1">
    <citation type="submission" date="2018-12" db="EMBL/GenBank/DDBJ databases">
        <title>Novel natural products biosynthetic potential of the class Ktedonobacteria.</title>
        <authorList>
            <person name="Zheng Y."/>
            <person name="Saitou A."/>
            <person name="Wang C.M."/>
            <person name="Toyoda A."/>
            <person name="Minakuchi Y."/>
            <person name="Sekiguchi Y."/>
            <person name="Ueda K."/>
            <person name="Takano H."/>
            <person name="Sakai Y."/>
            <person name="Yokota A."/>
            <person name="Yabe S."/>
        </authorList>
    </citation>
    <scope>NUCLEOTIDE SEQUENCE</scope>
    <source>
        <strain evidence="7">COM3</strain>
    </source>
</reference>
<dbReference type="InterPro" id="IPR015883">
    <property type="entry name" value="Glyco_hydro_20_cat"/>
</dbReference>
<dbReference type="Gene3D" id="3.30.379.10">
    <property type="entry name" value="Chitobiase/beta-hexosaminidase domain 2-like"/>
    <property type="match status" value="1"/>
</dbReference>
<dbReference type="InterPro" id="IPR025705">
    <property type="entry name" value="Beta_hexosaminidase_sua/sub"/>
</dbReference>
<evidence type="ECO:0000256" key="4">
    <source>
        <dbReference type="PIRSR" id="PIRSR625705-1"/>
    </source>
</evidence>
<gene>
    <name evidence="7" type="ORF">KTC_21420</name>
</gene>
<evidence type="ECO:0000256" key="3">
    <source>
        <dbReference type="ARBA" id="ARBA00023295"/>
    </source>
</evidence>
<sequence>MQLPPATIPILKTWHSSEGIYIYGSETRIVLSNIPDAETEQFEKRATLFAAELHRVTGHHPSVVSHQEPQTGDICLNIRREAKHSLADEGYQLIVGAWATINAPTMRGLFYGTRTLLQMLKQSRSLPCGMAQDRPDYPERGLMLDLGRKYLSVGHLENIIRELAYLKYNLLHLHLSDSPGFRLESERHPEIVAEQHYTKAEIRSFIALAQDYHITIVPEIDMPGHMNAILATRPHLGLDPAVGSQPHVGAGYFLDLGNEEAFTLMRDLLEEYLPLFPGPYWHLGADEYVYPWEFVKYPSLVAASRRYCGPDAHPRDIFYYFLNWANDIVKAHGKTMRVWSDTLDRDGTIHADTDIIREHWKYGLSAREVVDLGHRIMNCNLDMLYYTPPEHYSDSRAIYEAFEPHHFQDGTIEPHHPLNLGAKLHFWGDHAAKLGLSEQAVVAGLHEPLRALAQKVWGGGNVGAYEAFQEIVERVGSSFPIDE</sequence>
<dbReference type="GO" id="GO:0005975">
    <property type="term" value="P:carbohydrate metabolic process"/>
    <property type="evidence" value="ECO:0007669"/>
    <property type="project" value="InterPro"/>
</dbReference>
<dbReference type="PANTHER" id="PTHR43678:SF1">
    <property type="entry name" value="BETA-N-ACETYLHEXOSAMINIDASE"/>
    <property type="match status" value="1"/>
</dbReference>
<dbReference type="Gene3D" id="3.20.20.80">
    <property type="entry name" value="Glycosidases"/>
    <property type="match status" value="1"/>
</dbReference>
<dbReference type="InterPro" id="IPR052764">
    <property type="entry name" value="GH20_Enzymes"/>
</dbReference>
<evidence type="ECO:0000256" key="1">
    <source>
        <dbReference type="ARBA" id="ARBA00006285"/>
    </source>
</evidence>
<evidence type="ECO:0000259" key="5">
    <source>
        <dbReference type="Pfam" id="PF00728"/>
    </source>
</evidence>
<evidence type="ECO:0000259" key="6">
    <source>
        <dbReference type="Pfam" id="PF02838"/>
    </source>
</evidence>
<protein>
    <submittedName>
        <fullName evidence="7">Uncharacterized protein</fullName>
    </submittedName>
</protein>
<comment type="similarity">
    <text evidence="1">Belongs to the glycosyl hydrolase 20 family.</text>
</comment>
<dbReference type="InterPro" id="IPR017853">
    <property type="entry name" value="GH"/>
</dbReference>
<dbReference type="InterPro" id="IPR029018">
    <property type="entry name" value="Hex-like_dom2"/>
</dbReference>
<dbReference type="PRINTS" id="PR00738">
    <property type="entry name" value="GLHYDRLASE20"/>
</dbReference>
<name>A0A455SJA4_9CHLR</name>
<evidence type="ECO:0000256" key="2">
    <source>
        <dbReference type="ARBA" id="ARBA00022801"/>
    </source>
</evidence>
<dbReference type="SUPFAM" id="SSF55545">
    <property type="entry name" value="beta-N-acetylhexosaminidase-like domain"/>
    <property type="match status" value="1"/>
</dbReference>
<accession>A0A455SJA4</accession>
<proteinExistence type="inferred from homology"/>
<dbReference type="InterPro" id="IPR015882">
    <property type="entry name" value="HEX_bac_N"/>
</dbReference>
<dbReference type="Pfam" id="PF00728">
    <property type="entry name" value="Glyco_hydro_20"/>
    <property type="match status" value="1"/>
</dbReference>
<feature type="domain" description="Glycoside hydrolase family 20 catalytic" evidence="5">
    <location>
        <begin position="137"/>
        <end position="391"/>
    </location>
</feature>
<keyword evidence="3" id="KW-0326">Glycosidase</keyword>
<dbReference type="GO" id="GO:0004563">
    <property type="term" value="F:beta-N-acetylhexosaminidase activity"/>
    <property type="evidence" value="ECO:0007669"/>
    <property type="project" value="InterPro"/>
</dbReference>
<keyword evidence="2" id="KW-0378">Hydrolase</keyword>
<feature type="active site" description="Proton donor" evidence="4">
    <location>
        <position position="287"/>
    </location>
</feature>
<dbReference type="Pfam" id="PF02838">
    <property type="entry name" value="Glyco_hydro_20b"/>
    <property type="match status" value="1"/>
</dbReference>
<dbReference type="EMBL" id="AP019376">
    <property type="protein sequence ID" value="BBH87391.1"/>
    <property type="molecule type" value="Genomic_DNA"/>
</dbReference>
<feature type="domain" description="Beta-hexosaminidase bacterial type N-terminal" evidence="6">
    <location>
        <begin position="5"/>
        <end position="133"/>
    </location>
</feature>
<evidence type="ECO:0000313" key="7">
    <source>
        <dbReference type="EMBL" id="BBH87391.1"/>
    </source>
</evidence>
<dbReference type="CDD" id="cd06564">
    <property type="entry name" value="GH20_DspB_LnbB-like"/>
    <property type="match status" value="1"/>
</dbReference>
<dbReference type="PANTHER" id="PTHR43678">
    <property type="entry name" value="PUTATIVE (AFU_ORTHOLOGUE AFUA_2G00640)-RELATED"/>
    <property type="match status" value="1"/>
</dbReference>
<dbReference type="SUPFAM" id="SSF51445">
    <property type="entry name" value="(Trans)glycosidases"/>
    <property type="match status" value="1"/>
</dbReference>